<dbReference type="GO" id="GO:0003676">
    <property type="term" value="F:nucleic acid binding"/>
    <property type="evidence" value="ECO:0007669"/>
    <property type="project" value="InterPro"/>
</dbReference>
<reference evidence="10" key="2">
    <citation type="submission" date="2012-11" db="EMBL/GenBank/DDBJ databases">
        <authorList>
            <person name="Kuo A."/>
            <person name="Curtis B.A."/>
            <person name="Tanifuji G."/>
            <person name="Burki F."/>
            <person name="Gruber A."/>
            <person name="Irimia M."/>
            <person name="Maruyama S."/>
            <person name="Arias M.C."/>
            <person name="Ball S.G."/>
            <person name="Gile G.H."/>
            <person name="Hirakawa Y."/>
            <person name="Hopkins J.F."/>
            <person name="Rensing S.A."/>
            <person name="Schmutz J."/>
            <person name="Symeonidi A."/>
            <person name="Elias M."/>
            <person name="Eveleigh R.J."/>
            <person name="Herman E.K."/>
            <person name="Klute M.J."/>
            <person name="Nakayama T."/>
            <person name="Obornik M."/>
            <person name="Reyes-Prieto A."/>
            <person name="Armbrust E.V."/>
            <person name="Aves S.J."/>
            <person name="Beiko R.G."/>
            <person name="Coutinho P."/>
            <person name="Dacks J.B."/>
            <person name="Durnford D.G."/>
            <person name="Fast N.M."/>
            <person name="Green B.R."/>
            <person name="Grisdale C."/>
            <person name="Hempe F."/>
            <person name="Henrissat B."/>
            <person name="Hoppner M.P."/>
            <person name="Ishida K.-I."/>
            <person name="Kim E."/>
            <person name="Koreny L."/>
            <person name="Kroth P.G."/>
            <person name="Liu Y."/>
            <person name="Malik S.-B."/>
            <person name="Maier U.G."/>
            <person name="McRose D."/>
            <person name="Mock T."/>
            <person name="Neilson J.A."/>
            <person name="Onodera N.T."/>
            <person name="Poole A.M."/>
            <person name="Pritham E.J."/>
            <person name="Richards T.A."/>
            <person name="Rocap G."/>
            <person name="Roy S.W."/>
            <person name="Sarai C."/>
            <person name="Schaack S."/>
            <person name="Shirato S."/>
            <person name="Slamovits C.H."/>
            <person name="Spencer D.F."/>
            <person name="Suzuki S."/>
            <person name="Worden A.Z."/>
            <person name="Zauner S."/>
            <person name="Barry K."/>
            <person name="Bell C."/>
            <person name="Bharti A.K."/>
            <person name="Crow J.A."/>
            <person name="Grimwood J."/>
            <person name="Kramer R."/>
            <person name="Lindquist E."/>
            <person name="Lucas S."/>
            <person name="Salamov A."/>
            <person name="McFadden G.I."/>
            <person name="Lane C.E."/>
            <person name="Keeling P.J."/>
            <person name="Gray M.W."/>
            <person name="Grigoriev I.V."/>
            <person name="Archibald J.M."/>
        </authorList>
    </citation>
    <scope>NUCLEOTIDE SEQUENCE</scope>
    <source>
        <strain evidence="10">CCMP2712</strain>
    </source>
</reference>
<evidence type="ECO:0008006" key="11">
    <source>
        <dbReference type="Google" id="ProtNLM"/>
    </source>
</evidence>
<dbReference type="InterPro" id="IPR011545">
    <property type="entry name" value="DEAD/DEAH_box_helicase_dom"/>
</dbReference>
<dbReference type="PANTHER" id="PTHR47959:SF1">
    <property type="entry name" value="ATP-DEPENDENT RNA HELICASE DBPA"/>
    <property type="match status" value="1"/>
</dbReference>
<accession>L1K4U3</accession>
<dbReference type="PaxDb" id="55529-EKX55363"/>
<feature type="domain" description="Helicase ATP-binding" evidence="6">
    <location>
        <begin position="171"/>
        <end position="346"/>
    </location>
</feature>
<sequence>MKEGRKGEGIMKTKMNMLMVMVITILIHILAVDGMVCSSQSPFLSSFRSASSCCFLSPLAPLRLHTAALSTSWSRQSMALQAENACLKSQRRQSSQTLATSIFSPRIHSQSHGSKDVALRNSLNVEGERQEKEEEKEGSSFFENFNLTEQSMSNLRSRGIEKASRVQELCYAPIRAGEDVIAVSPTGTGKTLAYALPLLDSILEEPPDTSKNPRVLVIAPSRELANQIEREFRKTGGKNVSVVAVTGGSNMHPQVQKIKEGVDVVVGTPGRIVDLVSSRQLSCSSIEVLVLDEADVLLQQGFAPEIDSILESLPRFRRTQKLMFGATLPPKLLRVAQDVCRRPVMIDSSGLHRSLAKVAKEEEEETSGISHVAIRAAAGSRAEVITDLLLTSGPRRAIVFANTKLEAVELANELTKSSTSTNVDVLHGDLPQFQRNRVMRMLREGDVSVLVATDVASRGIDVADLDLVVQCGVPLSASGAMRRKTKTLAEVVNTEVFVHRSGRTGRMGRSGTSVLLWDPTAGEEKLVQALERSAKVKFDYRDAPGPEEKMSAMSRRTRRRMEEVDEAVVRLFMKEAESLYESSGLSALARALALVNGVTSPPSPRSLLDNRRDFLTVKATPKKNADGSSRKLLPSSVLKVGRRHRLFHHH</sequence>
<dbReference type="InterPro" id="IPR044742">
    <property type="entry name" value="DEAD/DEAH_RhlB"/>
</dbReference>
<keyword evidence="2" id="KW-0547">Nucleotide-binding</keyword>
<evidence type="ECO:0000313" key="8">
    <source>
        <dbReference type="EMBL" id="EKX55363.1"/>
    </source>
</evidence>
<dbReference type="STRING" id="905079.L1K4U3"/>
<evidence type="ECO:0000256" key="3">
    <source>
        <dbReference type="ARBA" id="ARBA00022801"/>
    </source>
</evidence>
<organism evidence="8">
    <name type="scientific">Guillardia theta (strain CCMP2712)</name>
    <name type="common">Cryptophyte</name>
    <dbReference type="NCBI Taxonomy" id="905079"/>
    <lineage>
        <taxon>Eukaryota</taxon>
        <taxon>Cryptophyceae</taxon>
        <taxon>Pyrenomonadales</taxon>
        <taxon>Geminigeraceae</taxon>
        <taxon>Guillardia</taxon>
    </lineage>
</organism>
<dbReference type="CDD" id="cd00268">
    <property type="entry name" value="DEADc"/>
    <property type="match status" value="1"/>
</dbReference>
<dbReference type="Pfam" id="PF26142">
    <property type="entry name" value="DD_DDX21-DDX50"/>
    <property type="match status" value="1"/>
</dbReference>
<dbReference type="GO" id="GO:0003724">
    <property type="term" value="F:RNA helicase activity"/>
    <property type="evidence" value="ECO:0007669"/>
    <property type="project" value="TreeGrafter"/>
</dbReference>
<dbReference type="PANTHER" id="PTHR47959">
    <property type="entry name" value="ATP-DEPENDENT RNA HELICASE RHLE-RELATED"/>
    <property type="match status" value="1"/>
</dbReference>
<evidence type="ECO:0000313" key="10">
    <source>
        <dbReference type="Proteomes" id="UP000011087"/>
    </source>
</evidence>
<dbReference type="InterPro" id="IPR014001">
    <property type="entry name" value="Helicase_ATP-bd"/>
</dbReference>
<evidence type="ECO:0000313" key="9">
    <source>
        <dbReference type="EnsemblProtists" id="EKX55363"/>
    </source>
</evidence>
<dbReference type="SUPFAM" id="SSF52540">
    <property type="entry name" value="P-loop containing nucleoside triphosphate hydrolases"/>
    <property type="match status" value="1"/>
</dbReference>
<reference evidence="9" key="3">
    <citation type="submission" date="2016-03" db="UniProtKB">
        <authorList>
            <consortium name="EnsemblProtists"/>
        </authorList>
    </citation>
    <scope>IDENTIFICATION</scope>
</reference>
<reference evidence="8 10" key="1">
    <citation type="journal article" date="2012" name="Nature">
        <title>Algal genomes reveal evolutionary mosaicism and the fate of nucleomorphs.</title>
        <authorList>
            <consortium name="DOE Joint Genome Institute"/>
            <person name="Curtis B.A."/>
            <person name="Tanifuji G."/>
            <person name="Burki F."/>
            <person name="Gruber A."/>
            <person name="Irimia M."/>
            <person name="Maruyama S."/>
            <person name="Arias M.C."/>
            <person name="Ball S.G."/>
            <person name="Gile G.H."/>
            <person name="Hirakawa Y."/>
            <person name="Hopkins J.F."/>
            <person name="Kuo A."/>
            <person name="Rensing S.A."/>
            <person name="Schmutz J."/>
            <person name="Symeonidi A."/>
            <person name="Elias M."/>
            <person name="Eveleigh R.J."/>
            <person name="Herman E.K."/>
            <person name="Klute M.J."/>
            <person name="Nakayama T."/>
            <person name="Obornik M."/>
            <person name="Reyes-Prieto A."/>
            <person name="Armbrust E.V."/>
            <person name="Aves S.J."/>
            <person name="Beiko R.G."/>
            <person name="Coutinho P."/>
            <person name="Dacks J.B."/>
            <person name="Durnford D.G."/>
            <person name="Fast N.M."/>
            <person name="Green B.R."/>
            <person name="Grisdale C.J."/>
            <person name="Hempel F."/>
            <person name="Henrissat B."/>
            <person name="Hoppner M.P."/>
            <person name="Ishida K."/>
            <person name="Kim E."/>
            <person name="Koreny L."/>
            <person name="Kroth P.G."/>
            <person name="Liu Y."/>
            <person name="Malik S.B."/>
            <person name="Maier U.G."/>
            <person name="McRose D."/>
            <person name="Mock T."/>
            <person name="Neilson J.A."/>
            <person name="Onodera N.T."/>
            <person name="Poole A.M."/>
            <person name="Pritham E.J."/>
            <person name="Richards T.A."/>
            <person name="Rocap G."/>
            <person name="Roy S.W."/>
            <person name="Sarai C."/>
            <person name="Schaack S."/>
            <person name="Shirato S."/>
            <person name="Slamovits C.H."/>
            <person name="Spencer D.F."/>
            <person name="Suzuki S."/>
            <person name="Worden A.Z."/>
            <person name="Zauner S."/>
            <person name="Barry K."/>
            <person name="Bell C."/>
            <person name="Bharti A.K."/>
            <person name="Crow J.A."/>
            <person name="Grimwood J."/>
            <person name="Kramer R."/>
            <person name="Lindquist E."/>
            <person name="Lucas S."/>
            <person name="Salamov A."/>
            <person name="McFadden G.I."/>
            <person name="Lane C.E."/>
            <person name="Keeling P.J."/>
            <person name="Gray M.W."/>
            <person name="Grigoriev I.V."/>
            <person name="Archibald J.M."/>
        </authorList>
    </citation>
    <scope>NUCLEOTIDE SEQUENCE</scope>
    <source>
        <strain evidence="8 10">CCMP2712</strain>
    </source>
</reference>
<dbReference type="InterPro" id="IPR027417">
    <property type="entry name" value="P-loop_NTPase"/>
</dbReference>
<evidence type="ECO:0000259" key="6">
    <source>
        <dbReference type="PROSITE" id="PS51192"/>
    </source>
</evidence>
<dbReference type="EMBL" id="JH992965">
    <property type="protein sequence ID" value="EKX55363.1"/>
    <property type="molecule type" value="Genomic_DNA"/>
</dbReference>
<dbReference type="EnsemblProtists" id="EKX55363">
    <property type="protein sequence ID" value="EKX55363"/>
    <property type="gene ID" value="GUITHDRAFT_83766"/>
</dbReference>
<evidence type="ECO:0000256" key="2">
    <source>
        <dbReference type="ARBA" id="ARBA00022741"/>
    </source>
</evidence>
<evidence type="ECO:0000256" key="1">
    <source>
        <dbReference type="ARBA" id="ARBA00004229"/>
    </source>
</evidence>
<evidence type="ECO:0000256" key="4">
    <source>
        <dbReference type="ARBA" id="ARBA00022806"/>
    </source>
</evidence>
<dbReference type="PROSITE" id="PS51192">
    <property type="entry name" value="HELICASE_ATP_BIND_1"/>
    <property type="match status" value="1"/>
</dbReference>
<keyword evidence="5" id="KW-0067">ATP-binding</keyword>
<keyword evidence="3" id="KW-0378">Hydrolase</keyword>
<dbReference type="PROSITE" id="PS51194">
    <property type="entry name" value="HELICASE_CTER"/>
    <property type="match status" value="1"/>
</dbReference>
<dbReference type="GO" id="GO:0016787">
    <property type="term" value="F:hydrolase activity"/>
    <property type="evidence" value="ECO:0007669"/>
    <property type="project" value="UniProtKB-KW"/>
</dbReference>
<dbReference type="GO" id="GO:0005829">
    <property type="term" value="C:cytosol"/>
    <property type="evidence" value="ECO:0007669"/>
    <property type="project" value="TreeGrafter"/>
</dbReference>
<feature type="domain" description="Helicase C-terminal" evidence="7">
    <location>
        <begin position="384"/>
        <end position="551"/>
    </location>
</feature>
<dbReference type="AlphaFoldDB" id="L1K4U3"/>
<protein>
    <recommendedName>
        <fullName evidence="11">RNA helicase</fullName>
    </recommendedName>
</protein>
<keyword evidence="10" id="KW-1185">Reference proteome</keyword>
<dbReference type="HOGENOM" id="CLU_003041_20_0_1"/>
<dbReference type="InterPro" id="IPR050079">
    <property type="entry name" value="DEAD_box_RNA_helicase"/>
</dbReference>
<dbReference type="KEGG" id="gtt:GUITHDRAFT_83766"/>
<dbReference type="GO" id="GO:0009507">
    <property type="term" value="C:chloroplast"/>
    <property type="evidence" value="ECO:0007669"/>
    <property type="project" value="UniProtKB-SubCell"/>
</dbReference>
<dbReference type="InterPro" id="IPR059027">
    <property type="entry name" value="DD_DDX21-DDX50"/>
</dbReference>
<evidence type="ECO:0000259" key="7">
    <source>
        <dbReference type="PROSITE" id="PS51194"/>
    </source>
</evidence>
<dbReference type="SMART" id="SM00487">
    <property type="entry name" value="DEXDc"/>
    <property type="match status" value="1"/>
</dbReference>
<dbReference type="Gene3D" id="3.40.50.300">
    <property type="entry name" value="P-loop containing nucleotide triphosphate hydrolases"/>
    <property type="match status" value="2"/>
</dbReference>
<evidence type="ECO:0000256" key="5">
    <source>
        <dbReference type="ARBA" id="ARBA00022840"/>
    </source>
</evidence>
<dbReference type="Pfam" id="PF00270">
    <property type="entry name" value="DEAD"/>
    <property type="match status" value="1"/>
</dbReference>
<dbReference type="SMART" id="SM00490">
    <property type="entry name" value="HELICc"/>
    <property type="match status" value="1"/>
</dbReference>
<dbReference type="OMA" id="PEEMITH"/>
<dbReference type="Proteomes" id="UP000011087">
    <property type="component" value="Unassembled WGS sequence"/>
</dbReference>
<dbReference type="eggNOG" id="KOG0331">
    <property type="taxonomic scope" value="Eukaryota"/>
</dbReference>
<comment type="subcellular location">
    <subcellularLocation>
        <location evidence="1">Plastid</location>
        <location evidence="1">Chloroplast</location>
    </subcellularLocation>
</comment>
<dbReference type="GO" id="GO:0005524">
    <property type="term" value="F:ATP binding"/>
    <property type="evidence" value="ECO:0007669"/>
    <property type="project" value="UniProtKB-KW"/>
</dbReference>
<dbReference type="CDD" id="cd18787">
    <property type="entry name" value="SF2_C_DEAD"/>
    <property type="match status" value="1"/>
</dbReference>
<name>L1K4U3_GUITC</name>
<proteinExistence type="predicted"/>
<dbReference type="RefSeq" id="XP_005842343.1">
    <property type="nucleotide sequence ID" value="XM_005842286.1"/>
</dbReference>
<keyword evidence="4" id="KW-0347">Helicase</keyword>
<dbReference type="Pfam" id="PF00271">
    <property type="entry name" value="Helicase_C"/>
    <property type="match status" value="1"/>
</dbReference>
<gene>
    <name evidence="8" type="ORF">GUITHDRAFT_83766</name>
</gene>
<dbReference type="InterPro" id="IPR001650">
    <property type="entry name" value="Helicase_C-like"/>
</dbReference>
<dbReference type="GeneID" id="17312075"/>